<keyword evidence="3" id="KW-1185">Reference proteome</keyword>
<dbReference type="AlphaFoldDB" id="A0A4C1TW66"/>
<organism evidence="2 3">
    <name type="scientific">Eumeta variegata</name>
    <name type="common">Bagworm moth</name>
    <name type="synonym">Eumeta japonica</name>
    <dbReference type="NCBI Taxonomy" id="151549"/>
    <lineage>
        <taxon>Eukaryota</taxon>
        <taxon>Metazoa</taxon>
        <taxon>Ecdysozoa</taxon>
        <taxon>Arthropoda</taxon>
        <taxon>Hexapoda</taxon>
        <taxon>Insecta</taxon>
        <taxon>Pterygota</taxon>
        <taxon>Neoptera</taxon>
        <taxon>Endopterygota</taxon>
        <taxon>Lepidoptera</taxon>
        <taxon>Glossata</taxon>
        <taxon>Ditrysia</taxon>
        <taxon>Tineoidea</taxon>
        <taxon>Psychidae</taxon>
        <taxon>Oiketicinae</taxon>
        <taxon>Eumeta</taxon>
    </lineage>
</organism>
<gene>
    <name evidence="2" type="ORF">EVAR_12941_1</name>
</gene>
<name>A0A4C1TW66_EUMVA</name>
<proteinExistence type="predicted"/>
<comment type="caution">
    <text evidence="2">The sequence shown here is derived from an EMBL/GenBank/DDBJ whole genome shotgun (WGS) entry which is preliminary data.</text>
</comment>
<evidence type="ECO:0000313" key="2">
    <source>
        <dbReference type="EMBL" id="GBP18158.1"/>
    </source>
</evidence>
<feature type="compositionally biased region" description="Polar residues" evidence="1">
    <location>
        <begin position="99"/>
        <end position="115"/>
    </location>
</feature>
<evidence type="ECO:0000256" key="1">
    <source>
        <dbReference type="SAM" id="MobiDB-lite"/>
    </source>
</evidence>
<dbReference type="Proteomes" id="UP000299102">
    <property type="component" value="Unassembled WGS sequence"/>
</dbReference>
<sequence>MKLCRSELAANDVIRRYCVLRPFVLLPLFPILRHSDAFVTNFTTAEFPGKPKAANSKDIHYPETSTTDNKDERTEINRPWQNDHIQTKRKAELSPELANRSNKLTKTTYAVTTHNRFQDLETENNEGPPEQHKEPKPPKPEPILSQGFRHKEVKRASVFDYGQ</sequence>
<dbReference type="EMBL" id="BGZK01000093">
    <property type="protein sequence ID" value="GBP18158.1"/>
    <property type="molecule type" value="Genomic_DNA"/>
</dbReference>
<accession>A0A4C1TW66</accession>
<evidence type="ECO:0000313" key="3">
    <source>
        <dbReference type="Proteomes" id="UP000299102"/>
    </source>
</evidence>
<feature type="region of interest" description="Disordered" evidence="1">
    <location>
        <begin position="47"/>
        <end position="163"/>
    </location>
</feature>
<reference evidence="2 3" key="1">
    <citation type="journal article" date="2019" name="Commun. Biol.">
        <title>The bagworm genome reveals a unique fibroin gene that provides high tensile strength.</title>
        <authorList>
            <person name="Kono N."/>
            <person name="Nakamura H."/>
            <person name="Ohtoshi R."/>
            <person name="Tomita M."/>
            <person name="Numata K."/>
            <person name="Arakawa K."/>
        </authorList>
    </citation>
    <scope>NUCLEOTIDE SEQUENCE [LARGE SCALE GENOMIC DNA]</scope>
</reference>
<feature type="compositionally biased region" description="Basic and acidic residues" evidence="1">
    <location>
        <begin position="129"/>
        <end position="139"/>
    </location>
</feature>
<protein>
    <submittedName>
        <fullName evidence="2">Uncharacterized protein</fullName>
    </submittedName>
</protein>